<dbReference type="GO" id="GO:0009055">
    <property type="term" value="F:electron transfer activity"/>
    <property type="evidence" value="ECO:0007669"/>
    <property type="project" value="InterPro"/>
</dbReference>
<dbReference type="Proteomes" id="UP000026960">
    <property type="component" value="Chromosome 9"/>
</dbReference>
<dbReference type="SUPFAM" id="SSF54292">
    <property type="entry name" value="2Fe-2S ferredoxin-like"/>
    <property type="match status" value="1"/>
</dbReference>
<proteinExistence type="inferred from homology"/>
<dbReference type="Gene3D" id="1.10.1060.10">
    <property type="entry name" value="Alpha-helical ferredoxin"/>
    <property type="match status" value="1"/>
</dbReference>
<evidence type="ECO:0000256" key="5">
    <source>
        <dbReference type="ARBA" id="ARBA00004788"/>
    </source>
</evidence>
<comment type="subcellular location">
    <subcellularLocation>
        <location evidence="4">Mitochondrion inner membrane</location>
        <topology evidence="4">Peripheral membrane protein</topology>
        <orientation evidence="4">Matrix side</orientation>
    </subcellularLocation>
</comment>
<dbReference type="InterPro" id="IPR050573">
    <property type="entry name" value="SDH/FRD_Iron-Sulfur"/>
</dbReference>
<dbReference type="GO" id="GO:0045273">
    <property type="term" value="C:respiratory chain complex II (succinate dehydrogenase)"/>
    <property type="evidence" value="ECO:0007669"/>
    <property type="project" value="UniProtKB-ARBA"/>
</dbReference>
<dbReference type="GO" id="GO:0005743">
    <property type="term" value="C:mitochondrial inner membrane"/>
    <property type="evidence" value="ECO:0007669"/>
    <property type="project" value="UniProtKB-SubCell"/>
</dbReference>
<protein>
    <recommendedName>
        <fullName evidence="8">succinate dehydrogenase</fullName>
        <ecNumber evidence="8">1.3.5.1</ecNumber>
    </recommendedName>
    <alternativeName>
        <fullName evidence="19">Iron-sulfur subunit of complex II</fullName>
    </alternativeName>
</protein>
<dbReference type="InterPro" id="IPR017896">
    <property type="entry name" value="4Fe4S_Fe-S-bd"/>
</dbReference>
<keyword evidence="12" id="KW-0001">2Fe-2S</keyword>
<comment type="catalytic activity">
    <reaction evidence="21">
        <text>a quinone + succinate = fumarate + a quinol</text>
        <dbReference type="Rhea" id="RHEA:40523"/>
        <dbReference type="ChEBI" id="CHEBI:24646"/>
        <dbReference type="ChEBI" id="CHEBI:29806"/>
        <dbReference type="ChEBI" id="CHEBI:30031"/>
        <dbReference type="ChEBI" id="CHEBI:132124"/>
        <dbReference type="EC" id="1.3.5.1"/>
    </reaction>
</comment>
<comment type="pathway">
    <text evidence="5">Carbohydrate metabolism; tricarboxylic acid cycle; fumarate from succinate (eukaryal route): step 1/1.</text>
</comment>
<evidence type="ECO:0000256" key="17">
    <source>
        <dbReference type="ARBA" id="ARBA00023014"/>
    </source>
</evidence>
<dbReference type="GO" id="GO:0051537">
    <property type="term" value="F:2 iron, 2 sulfur cluster binding"/>
    <property type="evidence" value="ECO:0007669"/>
    <property type="project" value="UniProtKB-KW"/>
</dbReference>
<comment type="cofactor">
    <cofactor evidence="20">
        <name>[2Fe-2S] cluster</name>
        <dbReference type="ChEBI" id="CHEBI:190135"/>
    </cofactor>
</comment>
<reference evidence="24" key="1">
    <citation type="journal article" date="2009" name="Rice">
        <title>De Novo Next Generation Sequencing of Plant Genomes.</title>
        <authorList>
            <person name="Rounsley S."/>
            <person name="Marri P.R."/>
            <person name="Yu Y."/>
            <person name="He R."/>
            <person name="Sisneros N."/>
            <person name="Goicoechea J.L."/>
            <person name="Lee S.J."/>
            <person name="Angelova A."/>
            <person name="Kudrna D."/>
            <person name="Luo M."/>
            <person name="Affourtit J."/>
            <person name="Desany B."/>
            <person name="Knight J."/>
            <person name="Niazi F."/>
            <person name="Egholm M."/>
            <person name="Wing R.A."/>
        </authorList>
    </citation>
    <scope>NUCLEOTIDE SEQUENCE [LARGE SCALE GENOMIC DNA]</scope>
    <source>
        <strain evidence="24">cv. IRGC 105608</strain>
    </source>
</reference>
<dbReference type="GO" id="GO:0022904">
    <property type="term" value="P:respiratory electron transport chain"/>
    <property type="evidence" value="ECO:0007669"/>
    <property type="project" value="TreeGrafter"/>
</dbReference>
<comment type="similarity">
    <text evidence="6">Belongs to the succinate dehydrogenase/fumarate reductase iron-sulfur protein family.</text>
</comment>
<evidence type="ECO:0000256" key="19">
    <source>
        <dbReference type="ARBA" id="ARBA00033304"/>
    </source>
</evidence>
<keyword evidence="25" id="KW-1185">Reference proteome</keyword>
<dbReference type="eggNOG" id="KOG3049">
    <property type="taxonomic scope" value="Eukaryota"/>
</dbReference>
<dbReference type="EC" id="1.3.5.1" evidence="8"/>
<dbReference type="InterPro" id="IPR012675">
    <property type="entry name" value="Beta-grasp_dom_sf"/>
</dbReference>
<evidence type="ECO:0000313" key="24">
    <source>
        <dbReference type="EnsemblPlants" id="OBART09G07930.1"/>
    </source>
</evidence>
<keyword evidence="16" id="KW-0408">Iron</keyword>
<evidence type="ECO:0000256" key="18">
    <source>
        <dbReference type="ARBA" id="ARBA00023291"/>
    </source>
</evidence>
<dbReference type="UniPathway" id="UPA00223">
    <property type="reaction ID" value="UER01006"/>
</dbReference>
<sequence>MQRRVPPSARLEKSGRGFHLKISIGEGKATHPQALPLLARKARLSPIIFLPSRVEVAYKSVATTNNTPSMHGHRASASSPADHQAGARHLAHSKSIHAVGLVREEDGSPLTRTRPPNVAILWHLDVAARGLSSRSKPVVDLQHSPHSSTVVVALGGLPESLLPQAVHPHHHRLTPKSLASNASLPVTGYHAEPQQSTVVASRAFDAHRPPFRSAGLPPPPRRSVSLLLPPPPARWRPSQIPPRVAGCCRVGAGFGGVVAGSMATLAGAALAAKEEIRDHRRGDAAAASPAPSTVKEFRVYRWSPDAPSRRPHLQSYHVDLATCGPMVLDVLQKIKAEHDATLAFRRSCREGICGSCSMCIDGVNTVACLRPVDTDTSSATTVTPLPHMYVVRDLVVDLTGFYQQYKSVEPWLKRKTKTKTETTEHAQSPEERKRLDGLYECILCACCSAACPSYWWNAEAFLGPAALLHAYRWVSDSRDEYAAERVQALAEGWDKLYRCRMIKSCTATCPKSLDPAAAISAMKTLHQLGKP</sequence>
<dbReference type="EnsemblPlants" id="OBART09G07930.1">
    <property type="protein sequence ID" value="OBART09G07930.1"/>
    <property type="gene ID" value="OBART09G07930"/>
</dbReference>
<comment type="cofactor">
    <cofactor evidence="1">
        <name>[3Fe-4S] cluster</name>
        <dbReference type="ChEBI" id="CHEBI:21137"/>
    </cofactor>
</comment>
<reference evidence="24" key="2">
    <citation type="submission" date="2015-03" db="UniProtKB">
        <authorList>
            <consortium name="EnsemblPlants"/>
        </authorList>
    </citation>
    <scope>IDENTIFICATION</scope>
</reference>
<keyword evidence="9" id="KW-0813">Transport</keyword>
<evidence type="ECO:0000256" key="14">
    <source>
        <dbReference type="ARBA" id="ARBA00022982"/>
    </source>
</evidence>
<keyword evidence="13" id="KW-0479">Metal-binding</keyword>
<dbReference type="PANTHER" id="PTHR11921:SF40">
    <property type="entry name" value="SUCCINATE DEHYDROGENASE [UBIQUINONE] IRON-SULFUR SUBUNIT 3, MITOCHONDRIAL"/>
    <property type="match status" value="1"/>
</dbReference>
<evidence type="ECO:0000256" key="8">
    <source>
        <dbReference type="ARBA" id="ARBA00012792"/>
    </source>
</evidence>
<keyword evidence="18" id="KW-0003">3Fe-4S</keyword>
<keyword evidence="10" id="KW-0004">4Fe-4S</keyword>
<evidence type="ECO:0000256" key="15">
    <source>
        <dbReference type="ARBA" id="ARBA00023002"/>
    </source>
</evidence>
<dbReference type="NCBIfam" id="TIGR00384">
    <property type="entry name" value="dhsB"/>
    <property type="match status" value="1"/>
</dbReference>
<comment type="subunit">
    <text evidence="7">Component of complex II composed of eight subunits in plants: four classical SDH subunits SDH1, SDH2, SDH3 and SDH4 (a flavoprotein (FP), an iron-sulfur protein (IP), and a cytochrome b composed of a large and a small subunit.), as well as four subunits unknown in mitochondria from bacteria and heterotrophic eukaryotes.</text>
</comment>
<evidence type="ECO:0000256" key="22">
    <source>
        <dbReference type="SAM" id="MobiDB-lite"/>
    </source>
</evidence>
<dbReference type="GO" id="GO:0051538">
    <property type="term" value="F:3 iron, 4 sulfur cluster binding"/>
    <property type="evidence" value="ECO:0007669"/>
    <property type="project" value="UniProtKB-KW"/>
</dbReference>
<dbReference type="InterPro" id="IPR006058">
    <property type="entry name" value="2Fe2S_fd_BS"/>
</dbReference>
<evidence type="ECO:0000256" key="1">
    <source>
        <dbReference type="ARBA" id="ARBA00001927"/>
    </source>
</evidence>
<evidence type="ECO:0000256" key="21">
    <source>
        <dbReference type="ARBA" id="ARBA00049220"/>
    </source>
</evidence>
<evidence type="ECO:0000256" key="16">
    <source>
        <dbReference type="ARBA" id="ARBA00023004"/>
    </source>
</evidence>
<evidence type="ECO:0000256" key="10">
    <source>
        <dbReference type="ARBA" id="ARBA00022485"/>
    </source>
</evidence>
<keyword evidence="17" id="KW-0411">Iron-sulfur</keyword>
<dbReference type="GO" id="GO:0006099">
    <property type="term" value="P:tricarboxylic acid cycle"/>
    <property type="evidence" value="ECO:0007669"/>
    <property type="project" value="UniProtKB-UniPathway"/>
</dbReference>
<evidence type="ECO:0000256" key="11">
    <source>
        <dbReference type="ARBA" id="ARBA00022532"/>
    </source>
</evidence>
<dbReference type="FunFam" id="1.10.1060.10:FF:000001">
    <property type="entry name" value="Succinate dehydrogenase iron-sulfur subunit SdhB"/>
    <property type="match status" value="1"/>
</dbReference>
<dbReference type="Gramene" id="OBART09G07930.1">
    <property type="protein sequence ID" value="OBART09G07930.1"/>
    <property type="gene ID" value="OBART09G07930"/>
</dbReference>
<evidence type="ECO:0000256" key="2">
    <source>
        <dbReference type="ARBA" id="ARBA00001966"/>
    </source>
</evidence>
<dbReference type="GO" id="GO:0008177">
    <property type="term" value="F:succinate dehydrogenase (quinone) activity"/>
    <property type="evidence" value="ECO:0007669"/>
    <property type="project" value="UniProtKB-EC"/>
</dbReference>
<evidence type="ECO:0000256" key="7">
    <source>
        <dbReference type="ARBA" id="ARBA00011313"/>
    </source>
</evidence>
<dbReference type="PROSITE" id="PS00197">
    <property type="entry name" value="2FE2S_FER_1"/>
    <property type="match status" value="1"/>
</dbReference>
<dbReference type="NCBIfam" id="NF004616">
    <property type="entry name" value="PRK05950.1"/>
    <property type="match status" value="1"/>
</dbReference>
<evidence type="ECO:0000256" key="3">
    <source>
        <dbReference type="ARBA" id="ARBA00002787"/>
    </source>
</evidence>
<dbReference type="PaxDb" id="65489-OBART09G07930.1"/>
<dbReference type="InterPro" id="IPR036010">
    <property type="entry name" value="2Fe-2S_ferredoxin-like_sf"/>
</dbReference>
<keyword evidence="14" id="KW-0249">Electron transport</keyword>
<evidence type="ECO:0000256" key="9">
    <source>
        <dbReference type="ARBA" id="ARBA00022448"/>
    </source>
</evidence>
<evidence type="ECO:0000256" key="20">
    <source>
        <dbReference type="ARBA" id="ARBA00034078"/>
    </source>
</evidence>
<dbReference type="Pfam" id="PF13085">
    <property type="entry name" value="Fer2_3"/>
    <property type="match status" value="1"/>
</dbReference>
<dbReference type="PROSITE" id="PS51379">
    <property type="entry name" value="4FE4S_FER_2"/>
    <property type="match status" value="1"/>
</dbReference>
<dbReference type="PANTHER" id="PTHR11921">
    <property type="entry name" value="SUCCINATE DEHYDROGENASE IRON-SULFUR PROTEIN"/>
    <property type="match status" value="1"/>
</dbReference>
<dbReference type="STRING" id="65489.A0A0D3H642"/>
<keyword evidence="11" id="KW-0816">Tricarboxylic acid cycle</keyword>
<evidence type="ECO:0000259" key="23">
    <source>
        <dbReference type="PROSITE" id="PS51379"/>
    </source>
</evidence>
<name>A0A0D3H642_9ORYZ</name>
<evidence type="ECO:0000256" key="12">
    <source>
        <dbReference type="ARBA" id="ARBA00022714"/>
    </source>
</evidence>
<dbReference type="AlphaFoldDB" id="A0A0D3H642"/>
<dbReference type="SUPFAM" id="SSF46548">
    <property type="entry name" value="alpha-helical ferredoxin"/>
    <property type="match status" value="1"/>
</dbReference>
<dbReference type="HOGENOM" id="CLU_033291_0_0_1"/>
<dbReference type="GO" id="GO:0046872">
    <property type="term" value="F:metal ion binding"/>
    <property type="evidence" value="ECO:0007669"/>
    <property type="project" value="UniProtKB-KW"/>
</dbReference>
<evidence type="ECO:0000256" key="13">
    <source>
        <dbReference type="ARBA" id="ARBA00022723"/>
    </source>
</evidence>
<dbReference type="FunFam" id="3.10.20.30:FF:000007">
    <property type="entry name" value="Succinate dehydrogenase [ubiquinone] iron-sulfur subunit, mitochondrial"/>
    <property type="match status" value="1"/>
</dbReference>
<evidence type="ECO:0000256" key="6">
    <source>
        <dbReference type="ARBA" id="ARBA00009433"/>
    </source>
</evidence>
<accession>A0A0D3H642</accession>
<feature type="domain" description="4Fe-4S ferredoxin-type" evidence="23">
    <location>
        <begin position="431"/>
        <end position="461"/>
    </location>
</feature>
<feature type="region of interest" description="Disordered" evidence="22">
    <location>
        <begin position="65"/>
        <end position="90"/>
    </location>
</feature>
<dbReference type="InterPro" id="IPR004489">
    <property type="entry name" value="Succ_DH/fum_Rdtase_Fe-S"/>
</dbReference>
<comment type="function">
    <text evidence="3">Iron-sulfur protein (IP) subunit of succinate dehydrogenase (SDH) that is involved in complex II of the mitochondrial electron transport chain and is responsible for transferring electrons from succinate to ubiquinone (coenzyme Q).</text>
</comment>
<dbReference type="Pfam" id="PF13183">
    <property type="entry name" value="Fer4_8"/>
    <property type="match status" value="1"/>
</dbReference>
<keyword evidence="15" id="KW-0560">Oxidoreductase</keyword>
<dbReference type="Gene3D" id="3.10.20.30">
    <property type="match status" value="1"/>
</dbReference>
<organism evidence="24">
    <name type="scientific">Oryza barthii</name>
    <dbReference type="NCBI Taxonomy" id="65489"/>
    <lineage>
        <taxon>Eukaryota</taxon>
        <taxon>Viridiplantae</taxon>
        <taxon>Streptophyta</taxon>
        <taxon>Embryophyta</taxon>
        <taxon>Tracheophyta</taxon>
        <taxon>Spermatophyta</taxon>
        <taxon>Magnoliopsida</taxon>
        <taxon>Liliopsida</taxon>
        <taxon>Poales</taxon>
        <taxon>Poaceae</taxon>
        <taxon>BOP clade</taxon>
        <taxon>Oryzoideae</taxon>
        <taxon>Oryzeae</taxon>
        <taxon>Oryzinae</taxon>
        <taxon>Oryza</taxon>
    </lineage>
</organism>
<evidence type="ECO:0000313" key="25">
    <source>
        <dbReference type="Proteomes" id="UP000026960"/>
    </source>
</evidence>
<dbReference type="PROSITE" id="PS00198">
    <property type="entry name" value="4FE4S_FER_1"/>
    <property type="match status" value="1"/>
</dbReference>
<comment type="cofactor">
    <cofactor evidence="2">
        <name>[4Fe-4S] cluster</name>
        <dbReference type="ChEBI" id="CHEBI:49883"/>
    </cofactor>
</comment>
<dbReference type="InterPro" id="IPR017900">
    <property type="entry name" value="4Fe4S_Fe_S_CS"/>
</dbReference>
<dbReference type="InterPro" id="IPR009051">
    <property type="entry name" value="Helical_ferredxn"/>
</dbReference>
<dbReference type="InterPro" id="IPR025192">
    <property type="entry name" value="Succ_DH/fum_Rdtase_N"/>
</dbReference>
<evidence type="ECO:0000256" key="4">
    <source>
        <dbReference type="ARBA" id="ARBA00004443"/>
    </source>
</evidence>
<dbReference type="GO" id="GO:0051539">
    <property type="term" value="F:4 iron, 4 sulfur cluster binding"/>
    <property type="evidence" value="ECO:0007669"/>
    <property type="project" value="UniProtKB-KW"/>
</dbReference>